<proteinExistence type="predicted"/>
<keyword evidence="3" id="KW-1003">Cell membrane</keyword>
<keyword evidence="4 7" id="KW-0812">Transmembrane</keyword>
<feature type="transmembrane region" description="Helical" evidence="7">
    <location>
        <begin position="202"/>
        <end position="226"/>
    </location>
</feature>
<dbReference type="PANTHER" id="PTHR36838:SF3">
    <property type="entry name" value="TRANSPORTER AUXIN EFFLUX CARRIER EC FAMILY"/>
    <property type="match status" value="1"/>
</dbReference>
<accession>A0ABV9EXX2</accession>
<feature type="transmembrane region" description="Helical" evidence="7">
    <location>
        <begin position="42"/>
        <end position="61"/>
    </location>
</feature>
<gene>
    <name evidence="8" type="ORF">ACFO3E_09855</name>
</gene>
<evidence type="ECO:0000256" key="3">
    <source>
        <dbReference type="ARBA" id="ARBA00022475"/>
    </source>
</evidence>
<dbReference type="Pfam" id="PF03547">
    <property type="entry name" value="Mem_trans"/>
    <property type="match status" value="1"/>
</dbReference>
<feature type="transmembrane region" description="Helical" evidence="7">
    <location>
        <begin position="238"/>
        <end position="257"/>
    </location>
</feature>
<feature type="transmembrane region" description="Helical" evidence="7">
    <location>
        <begin position="178"/>
        <end position="196"/>
    </location>
</feature>
<evidence type="ECO:0000256" key="6">
    <source>
        <dbReference type="ARBA" id="ARBA00023136"/>
    </source>
</evidence>
<name>A0ABV9EXX2_9SPHN</name>
<keyword evidence="6 7" id="KW-0472">Membrane</keyword>
<evidence type="ECO:0000256" key="7">
    <source>
        <dbReference type="SAM" id="Phobius"/>
    </source>
</evidence>
<comment type="subcellular location">
    <subcellularLocation>
        <location evidence="1">Membrane</location>
        <topology evidence="1">Multi-pass membrane protein</topology>
    </subcellularLocation>
</comment>
<feature type="transmembrane region" description="Helical" evidence="7">
    <location>
        <begin position="296"/>
        <end position="317"/>
    </location>
</feature>
<evidence type="ECO:0000313" key="8">
    <source>
        <dbReference type="EMBL" id="MFC4594491.1"/>
    </source>
</evidence>
<dbReference type="EMBL" id="JBHSFZ010000017">
    <property type="protein sequence ID" value="MFC4594491.1"/>
    <property type="molecule type" value="Genomic_DNA"/>
</dbReference>
<evidence type="ECO:0000256" key="1">
    <source>
        <dbReference type="ARBA" id="ARBA00004141"/>
    </source>
</evidence>
<evidence type="ECO:0000256" key="5">
    <source>
        <dbReference type="ARBA" id="ARBA00022989"/>
    </source>
</evidence>
<dbReference type="RefSeq" id="WP_082919746.1">
    <property type="nucleotide sequence ID" value="NZ_JBHSFZ010000017.1"/>
</dbReference>
<reference evidence="9" key="1">
    <citation type="journal article" date="2019" name="Int. J. Syst. Evol. Microbiol.">
        <title>The Global Catalogue of Microorganisms (GCM) 10K type strain sequencing project: providing services to taxonomists for standard genome sequencing and annotation.</title>
        <authorList>
            <consortium name="The Broad Institute Genomics Platform"/>
            <consortium name="The Broad Institute Genome Sequencing Center for Infectious Disease"/>
            <person name="Wu L."/>
            <person name="Ma J."/>
        </authorList>
    </citation>
    <scope>NUCLEOTIDE SEQUENCE [LARGE SCALE GENOMIC DNA]</scope>
    <source>
        <strain evidence="9">NBRC 103632</strain>
    </source>
</reference>
<evidence type="ECO:0000256" key="4">
    <source>
        <dbReference type="ARBA" id="ARBA00022692"/>
    </source>
</evidence>
<keyword evidence="5 7" id="KW-1133">Transmembrane helix</keyword>
<feature type="transmembrane region" description="Helical" evidence="7">
    <location>
        <begin position="6"/>
        <end position="30"/>
    </location>
</feature>
<sequence>MLGAVYSMAVTIFGALMPVFGLILIGYICGRYDILGDRAFEVLNRFVIAITLPILTFRSIAHMDPRNLAVPGMFAAVILGALATYGLAFAIARHFGRSGANANIAALCACFSNTGFIGLPVATLAWGPEAVAPVSVTMLIYSAIVFTVGLVMSEVTASQGHGITTGLKLAARSTVRSPLILLSVAGCIWSVLGLPLTGPADVLMATLAQATAPCALTAIGIFIALPRRTATPGPIGRVVALKLLVQPLITAAILWMLPPIPPLWAKVAILMAAMPCGASSFVLAGKAGRWAMELSAWAVMLTTTLASLSLIGILWWLGA</sequence>
<organism evidence="8 9">
    <name type="scientific">Sphingobium tyrosinilyticum</name>
    <dbReference type="NCBI Taxonomy" id="2715436"/>
    <lineage>
        <taxon>Bacteria</taxon>
        <taxon>Pseudomonadati</taxon>
        <taxon>Pseudomonadota</taxon>
        <taxon>Alphaproteobacteria</taxon>
        <taxon>Sphingomonadales</taxon>
        <taxon>Sphingomonadaceae</taxon>
        <taxon>Sphingobium</taxon>
    </lineage>
</organism>
<evidence type="ECO:0000256" key="2">
    <source>
        <dbReference type="ARBA" id="ARBA00022448"/>
    </source>
</evidence>
<feature type="transmembrane region" description="Helical" evidence="7">
    <location>
        <begin position="73"/>
        <end position="92"/>
    </location>
</feature>
<keyword evidence="2" id="KW-0813">Transport</keyword>
<feature type="transmembrane region" description="Helical" evidence="7">
    <location>
        <begin position="104"/>
        <end position="126"/>
    </location>
</feature>
<keyword evidence="9" id="KW-1185">Reference proteome</keyword>
<comment type="caution">
    <text evidence="8">The sequence shown here is derived from an EMBL/GenBank/DDBJ whole genome shotgun (WGS) entry which is preliminary data.</text>
</comment>
<evidence type="ECO:0000313" key="9">
    <source>
        <dbReference type="Proteomes" id="UP001595957"/>
    </source>
</evidence>
<protein>
    <submittedName>
        <fullName evidence="8">AEC family transporter</fullName>
    </submittedName>
</protein>
<dbReference type="Proteomes" id="UP001595957">
    <property type="component" value="Unassembled WGS sequence"/>
</dbReference>
<dbReference type="PANTHER" id="PTHR36838">
    <property type="entry name" value="AUXIN EFFLUX CARRIER FAMILY PROTEIN"/>
    <property type="match status" value="1"/>
</dbReference>
<feature type="transmembrane region" description="Helical" evidence="7">
    <location>
        <begin position="138"/>
        <end position="157"/>
    </location>
</feature>
<feature type="transmembrane region" description="Helical" evidence="7">
    <location>
        <begin position="263"/>
        <end position="284"/>
    </location>
</feature>
<dbReference type="InterPro" id="IPR004776">
    <property type="entry name" value="Mem_transp_PIN-like"/>
</dbReference>